<dbReference type="OrthoDB" id="1467402at2"/>
<evidence type="ECO:0000313" key="4">
    <source>
        <dbReference type="Proteomes" id="UP000245370"/>
    </source>
</evidence>
<organism evidence="3 4">
    <name type="scientific">Brumimicrobium oceani</name>
    <dbReference type="NCBI Taxonomy" id="2100725"/>
    <lineage>
        <taxon>Bacteria</taxon>
        <taxon>Pseudomonadati</taxon>
        <taxon>Bacteroidota</taxon>
        <taxon>Flavobacteriia</taxon>
        <taxon>Flavobacteriales</taxon>
        <taxon>Crocinitomicaceae</taxon>
        <taxon>Brumimicrobium</taxon>
    </lineage>
</organism>
<feature type="signal peptide" evidence="2">
    <location>
        <begin position="1"/>
        <end position="26"/>
    </location>
</feature>
<evidence type="ECO:0000313" key="3">
    <source>
        <dbReference type="EMBL" id="PWH87130.1"/>
    </source>
</evidence>
<evidence type="ECO:0000256" key="2">
    <source>
        <dbReference type="SAM" id="SignalP"/>
    </source>
</evidence>
<dbReference type="Proteomes" id="UP000245370">
    <property type="component" value="Unassembled WGS sequence"/>
</dbReference>
<dbReference type="Gene3D" id="1.10.287.1490">
    <property type="match status" value="1"/>
</dbReference>
<gene>
    <name evidence="3" type="ORF">DIT68_02385</name>
</gene>
<dbReference type="EMBL" id="QFRJ01000001">
    <property type="protein sequence ID" value="PWH87130.1"/>
    <property type="molecule type" value="Genomic_DNA"/>
</dbReference>
<keyword evidence="1" id="KW-0175">Coiled coil</keyword>
<keyword evidence="2" id="KW-0732">Signal</keyword>
<accession>A0A2U2XHB4</accession>
<sequence length="231" mass="26950">MKKINYLLQISLVTLLMLGFTKATHAQDPIPKDGFVEHNDGNRPSLYVNLDPEPKPLKKAWKSFLKDNYDFKIKGIGFLSNKDLLYKEDVIIEKLSSKRMNFYTQIVENEVGSEMKVFASFGYDIYISKTETPEEYKTMKRMLSEFLNSYLPDYYKDQVKDTEKKVKDLSKDVKGLNKDISKNNKEIENLNEELEELTKEAAEKEEALEKASIKLEERQNKLTRIKKALKN</sequence>
<keyword evidence="4" id="KW-1185">Reference proteome</keyword>
<protein>
    <recommendedName>
        <fullName evidence="5">DUF4468 domain-containing protein</fullName>
    </recommendedName>
</protein>
<proteinExistence type="predicted"/>
<dbReference type="RefSeq" id="WP_109358210.1">
    <property type="nucleotide sequence ID" value="NZ_QFRJ01000001.1"/>
</dbReference>
<feature type="chain" id="PRO_5015614410" description="DUF4468 domain-containing protein" evidence="2">
    <location>
        <begin position="27"/>
        <end position="231"/>
    </location>
</feature>
<name>A0A2U2XHB4_9FLAO</name>
<feature type="coiled-coil region" evidence="1">
    <location>
        <begin position="159"/>
        <end position="228"/>
    </location>
</feature>
<reference evidence="3 4" key="1">
    <citation type="submission" date="2018-05" db="EMBL/GenBank/DDBJ databases">
        <title>Brumimicrobium oceani sp. nov., isolated from coastal sediment.</title>
        <authorList>
            <person name="Kou Y."/>
        </authorList>
    </citation>
    <scope>NUCLEOTIDE SEQUENCE [LARGE SCALE GENOMIC DNA]</scope>
    <source>
        <strain evidence="3 4">C305</strain>
    </source>
</reference>
<comment type="caution">
    <text evidence="3">The sequence shown here is derived from an EMBL/GenBank/DDBJ whole genome shotgun (WGS) entry which is preliminary data.</text>
</comment>
<dbReference type="AlphaFoldDB" id="A0A2U2XHB4"/>
<evidence type="ECO:0000256" key="1">
    <source>
        <dbReference type="SAM" id="Coils"/>
    </source>
</evidence>
<reference evidence="3 4" key="2">
    <citation type="submission" date="2018-05" db="EMBL/GenBank/DDBJ databases">
        <authorList>
            <person name="Lanie J.A."/>
            <person name="Ng W.-L."/>
            <person name="Kazmierczak K.M."/>
            <person name="Andrzejewski T.M."/>
            <person name="Davidsen T.M."/>
            <person name="Wayne K.J."/>
            <person name="Tettelin H."/>
            <person name="Glass J.I."/>
            <person name="Rusch D."/>
            <person name="Podicherti R."/>
            <person name="Tsui H.-C.T."/>
            <person name="Winkler M.E."/>
        </authorList>
    </citation>
    <scope>NUCLEOTIDE SEQUENCE [LARGE SCALE GENOMIC DNA]</scope>
    <source>
        <strain evidence="3 4">C305</strain>
    </source>
</reference>
<evidence type="ECO:0008006" key="5">
    <source>
        <dbReference type="Google" id="ProtNLM"/>
    </source>
</evidence>